<dbReference type="EMBL" id="CATOUU010001084">
    <property type="protein sequence ID" value="CAI9970912.1"/>
    <property type="molecule type" value="Genomic_DNA"/>
</dbReference>
<reference evidence="2 3" key="2">
    <citation type="submission" date="2024-07" db="EMBL/GenBank/DDBJ databases">
        <authorList>
            <person name="Akdeniz Z."/>
        </authorList>
    </citation>
    <scope>NUCLEOTIDE SEQUENCE [LARGE SCALE GENOMIC DNA]</scope>
</reference>
<organism evidence="1">
    <name type="scientific">Hexamita inflata</name>
    <dbReference type="NCBI Taxonomy" id="28002"/>
    <lineage>
        <taxon>Eukaryota</taxon>
        <taxon>Metamonada</taxon>
        <taxon>Diplomonadida</taxon>
        <taxon>Hexamitidae</taxon>
        <taxon>Hexamitinae</taxon>
        <taxon>Hexamita</taxon>
    </lineage>
</organism>
<dbReference type="EMBL" id="CAXDID020000127">
    <property type="protein sequence ID" value="CAL6034074.1"/>
    <property type="molecule type" value="Genomic_DNA"/>
</dbReference>
<name>A0AA86R7L8_9EUKA</name>
<dbReference type="AlphaFoldDB" id="A0AA86R7L8"/>
<comment type="caution">
    <text evidence="1">The sequence shown here is derived from an EMBL/GenBank/DDBJ whole genome shotgun (WGS) entry which is preliminary data.</text>
</comment>
<evidence type="ECO:0000313" key="3">
    <source>
        <dbReference type="Proteomes" id="UP001642409"/>
    </source>
</evidence>
<dbReference type="Proteomes" id="UP001642409">
    <property type="component" value="Unassembled WGS sequence"/>
</dbReference>
<evidence type="ECO:0000313" key="2">
    <source>
        <dbReference type="EMBL" id="CAL6034074.1"/>
    </source>
</evidence>
<protein>
    <submittedName>
        <fullName evidence="2">Hypothetical_protein</fullName>
    </submittedName>
</protein>
<sequence>MENIILQLLVYIETQIAQWFQIKFHLIYQFYLPLQIRICYSVCYFQKCVHNKLSFLEEQVTVAHKNIVLNSVDLYRDFYEGLRAIDCQSVAKAKNEEPKEVELFGWYGNLKK</sequence>
<gene>
    <name evidence="2" type="ORF">HINF_LOCUS35276</name>
    <name evidence="1" type="ORF">HINF_LOCUS58557</name>
</gene>
<keyword evidence="3" id="KW-1185">Reference proteome</keyword>
<accession>A0AA86R7L8</accession>
<evidence type="ECO:0000313" key="1">
    <source>
        <dbReference type="EMBL" id="CAI9970912.1"/>
    </source>
</evidence>
<proteinExistence type="predicted"/>
<reference evidence="1" key="1">
    <citation type="submission" date="2023-06" db="EMBL/GenBank/DDBJ databases">
        <authorList>
            <person name="Kurt Z."/>
        </authorList>
    </citation>
    <scope>NUCLEOTIDE SEQUENCE</scope>
</reference>